<reference evidence="1" key="1">
    <citation type="submission" date="2021-06" db="EMBL/GenBank/DDBJ databases">
        <authorList>
            <person name="Kallberg Y."/>
            <person name="Tangrot J."/>
            <person name="Rosling A."/>
        </authorList>
    </citation>
    <scope>NUCLEOTIDE SEQUENCE</scope>
    <source>
        <strain evidence="1">IL203A</strain>
    </source>
</reference>
<name>A0ACA9QE76_9GLOM</name>
<feature type="non-terminal residue" evidence="1">
    <location>
        <position position="133"/>
    </location>
</feature>
<accession>A0ACA9QE76</accession>
<evidence type="ECO:0000313" key="2">
    <source>
        <dbReference type="Proteomes" id="UP000789702"/>
    </source>
</evidence>
<gene>
    <name evidence="1" type="ORF">DHETER_LOCUS14470</name>
</gene>
<proteinExistence type="predicted"/>
<sequence>KRKNIQRKINNHKKFGRKGDGVFRLHKGHLEFGAIEASRNWKEINEVASRLTNSKPLALVLKEVLYAQSIIIATMDIIDKKDDLKIETFLDDSNDRYHTLPTNITMNIFTTPNKSRTKDMINEIKNSVKITIP</sequence>
<comment type="caution">
    <text evidence="1">The sequence shown here is derived from an EMBL/GenBank/DDBJ whole genome shotgun (WGS) entry which is preliminary data.</text>
</comment>
<dbReference type="EMBL" id="CAJVPU010044684">
    <property type="protein sequence ID" value="CAG8748129.1"/>
    <property type="molecule type" value="Genomic_DNA"/>
</dbReference>
<organism evidence="1 2">
    <name type="scientific">Dentiscutata heterogama</name>
    <dbReference type="NCBI Taxonomy" id="1316150"/>
    <lineage>
        <taxon>Eukaryota</taxon>
        <taxon>Fungi</taxon>
        <taxon>Fungi incertae sedis</taxon>
        <taxon>Mucoromycota</taxon>
        <taxon>Glomeromycotina</taxon>
        <taxon>Glomeromycetes</taxon>
        <taxon>Diversisporales</taxon>
        <taxon>Gigasporaceae</taxon>
        <taxon>Dentiscutata</taxon>
    </lineage>
</organism>
<dbReference type="Proteomes" id="UP000789702">
    <property type="component" value="Unassembled WGS sequence"/>
</dbReference>
<keyword evidence="2" id="KW-1185">Reference proteome</keyword>
<protein>
    <submittedName>
        <fullName evidence="1">2942_t:CDS:1</fullName>
    </submittedName>
</protein>
<evidence type="ECO:0000313" key="1">
    <source>
        <dbReference type="EMBL" id="CAG8748129.1"/>
    </source>
</evidence>
<feature type="non-terminal residue" evidence="1">
    <location>
        <position position="1"/>
    </location>
</feature>